<evidence type="ECO:0000313" key="2">
    <source>
        <dbReference type="Proteomes" id="UP001057291"/>
    </source>
</evidence>
<proteinExistence type="predicted"/>
<protein>
    <submittedName>
        <fullName evidence="1">Uncharacterized protein</fullName>
    </submittedName>
</protein>
<dbReference type="Proteomes" id="UP001057291">
    <property type="component" value="Unassembled WGS sequence"/>
</dbReference>
<reference evidence="1" key="1">
    <citation type="journal article" date="2023" name="Int. J. Syst. Evol. Microbiol.">
        <title>Collibacillus ludicampi gen. nov., sp. nov., a new soil bacterium of the family Alicyclobacillaceae.</title>
        <authorList>
            <person name="Jojima T."/>
            <person name="Ioku Y."/>
            <person name="Fukuta Y."/>
            <person name="Shirasaka N."/>
            <person name="Matsumura Y."/>
            <person name="Mori M."/>
        </authorList>
    </citation>
    <scope>NUCLEOTIDE SEQUENCE</scope>
    <source>
        <strain evidence="1">TP075</strain>
    </source>
</reference>
<organism evidence="1 2">
    <name type="scientific">Collibacillus ludicampi</name>
    <dbReference type="NCBI Taxonomy" id="2771369"/>
    <lineage>
        <taxon>Bacteria</taxon>
        <taxon>Bacillati</taxon>
        <taxon>Bacillota</taxon>
        <taxon>Bacilli</taxon>
        <taxon>Bacillales</taxon>
        <taxon>Alicyclobacillaceae</taxon>
        <taxon>Collibacillus</taxon>
    </lineage>
</organism>
<name>A0AAV4LMA6_9BACL</name>
<gene>
    <name evidence="1" type="ORF">DNHGIG_40720</name>
</gene>
<dbReference type="EMBL" id="BOQE01000002">
    <property type="protein sequence ID" value="GIM48523.1"/>
    <property type="molecule type" value="Genomic_DNA"/>
</dbReference>
<dbReference type="AlphaFoldDB" id="A0AAV4LMA6"/>
<evidence type="ECO:0000313" key="1">
    <source>
        <dbReference type="EMBL" id="GIM48523.1"/>
    </source>
</evidence>
<dbReference type="RefSeq" id="WP_282201567.1">
    <property type="nucleotide sequence ID" value="NZ_BOQE01000002.1"/>
</dbReference>
<keyword evidence="2" id="KW-1185">Reference proteome</keyword>
<sequence length="375" mass="43123">MGKRGPKPTLTERDQRVLLDLYYTRCMTGEQLQISAFGSISRYAKTRIKTLKDRGLIHSKSYTPTLHDQTKSFPFKAGSLIYELTDAGVREAERLIGETIISQDHRPSERIKVPVTSVSRYLQTAEVFMKNKEKVRWIPYFSLRQRIGVNDFTIPCLAGVEKDQKIALVFGVVANPSLKAFSFIANNMKGLPSIVIKLLLMCPSNQTVDMAIDYYLGKYLEGDLHVMTYEQAQEDLPFLFGEGYIDVLRQRLETFHGHPLLILPATGRFPSDFKNMVEHRPGRFAYLVDLSTGNLNALYTLIRHDEQAERRDAQFNGSMRGIWVLLRDHDQFQSIKPYLSDHRHVRVTFRKAYGWIGCENGTWTHLRPMTEVLTK</sequence>
<comment type="caution">
    <text evidence="1">The sequence shown here is derived from an EMBL/GenBank/DDBJ whole genome shotgun (WGS) entry which is preliminary data.</text>
</comment>
<accession>A0AAV4LMA6</accession>